<dbReference type="Proteomes" id="UP000266188">
    <property type="component" value="Unassembled WGS sequence"/>
</dbReference>
<organism evidence="2 3">
    <name type="scientific">Aspergillus sclerotialis</name>
    <dbReference type="NCBI Taxonomy" id="2070753"/>
    <lineage>
        <taxon>Eukaryota</taxon>
        <taxon>Fungi</taxon>
        <taxon>Dikarya</taxon>
        <taxon>Ascomycota</taxon>
        <taxon>Pezizomycotina</taxon>
        <taxon>Eurotiomycetes</taxon>
        <taxon>Eurotiomycetidae</taxon>
        <taxon>Eurotiales</taxon>
        <taxon>Aspergillaceae</taxon>
        <taxon>Aspergillus</taxon>
        <taxon>Aspergillus subgen. Polypaecilum</taxon>
    </lineage>
</organism>
<dbReference type="AlphaFoldDB" id="A0A3A2ZH49"/>
<evidence type="ECO:0000313" key="3">
    <source>
        <dbReference type="Proteomes" id="UP000266188"/>
    </source>
</evidence>
<gene>
    <name evidence="2" type="ORF">PHISCL_10448</name>
</gene>
<dbReference type="OrthoDB" id="10342718at2759"/>
<evidence type="ECO:0000256" key="1">
    <source>
        <dbReference type="SAM" id="MobiDB-lite"/>
    </source>
</evidence>
<keyword evidence="3" id="KW-1185">Reference proteome</keyword>
<evidence type="ECO:0000313" key="2">
    <source>
        <dbReference type="EMBL" id="RJE17215.1"/>
    </source>
</evidence>
<protein>
    <submittedName>
        <fullName evidence="2">Uncharacterized protein</fullName>
    </submittedName>
</protein>
<reference evidence="3" key="1">
    <citation type="submission" date="2017-02" db="EMBL/GenBank/DDBJ databases">
        <authorList>
            <person name="Tafer H."/>
            <person name="Lopandic K."/>
        </authorList>
    </citation>
    <scope>NUCLEOTIDE SEQUENCE [LARGE SCALE GENOMIC DNA]</scope>
    <source>
        <strain evidence="3">CBS 366.77</strain>
    </source>
</reference>
<comment type="caution">
    <text evidence="2">The sequence shown here is derived from an EMBL/GenBank/DDBJ whole genome shotgun (WGS) entry which is preliminary data.</text>
</comment>
<feature type="region of interest" description="Disordered" evidence="1">
    <location>
        <begin position="20"/>
        <end position="42"/>
    </location>
</feature>
<sequence length="58" mass="6147">IIGMGAGVVKDEEGLLDLGLVDPPPVEGLENTAKGDPTDNNMDEVTRNAIRMFCTLFG</sequence>
<feature type="non-terminal residue" evidence="2">
    <location>
        <position position="1"/>
    </location>
</feature>
<name>A0A3A2ZH49_9EURO</name>
<proteinExistence type="predicted"/>
<accession>A0A3A2ZH49</accession>
<dbReference type="EMBL" id="MVGC01001374">
    <property type="protein sequence ID" value="RJE17215.1"/>
    <property type="molecule type" value="Genomic_DNA"/>
</dbReference>